<reference evidence="1" key="2">
    <citation type="submission" date="2020-11" db="EMBL/GenBank/DDBJ databases">
        <authorList>
            <person name="McCartney M.A."/>
            <person name="Auch B."/>
            <person name="Kono T."/>
            <person name="Mallez S."/>
            <person name="Becker A."/>
            <person name="Gohl D.M."/>
            <person name="Silverstein K.A.T."/>
            <person name="Koren S."/>
            <person name="Bechman K.B."/>
            <person name="Herman A."/>
            <person name="Abrahante J.E."/>
            <person name="Garbe J."/>
        </authorList>
    </citation>
    <scope>NUCLEOTIDE SEQUENCE</scope>
    <source>
        <strain evidence="1">Duluth1</strain>
        <tissue evidence="1">Whole animal</tissue>
    </source>
</reference>
<evidence type="ECO:0000313" key="2">
    <source>
        <dbReference type="Proteomes" id="UP000828390"/>
    </source>
</evidence>
<gene>
    <name evidence="1" type="ORF">DPMN_118127</name>
</gene>
<dbReference type="AlphaFoldDB" id="A0A9D4GG68"/>
<accession>A0A9D4GG68</accession>
<keyword evidence="2" id="KW-1185">Reference proteome</keyword>
<comment type="caution">
    <text evidence="1">The sequence shown here is derived from an EMBL/GenBank/DDBJ whole genome shotgun (WGS) entry which is preliminary data.</text>
</comment>
<protein>
    <submittedName>
        <fullName evidence="1">Uncharacterized protein</fullName>
    </submittedName>
</protein>
<evidence type="ECO:0000313" key="1">
    <source>
        <dbReference type="EMBL" id="KAH3816609.1"/>
    </source>
</evidence>
<name>A0A9D4GG68_DREPO</name>
<dbReference type="EMBL" id="JAIWYP010000005">
    <property type="protein sequence ID" value="KAH3816609.1"/>
    <property type="molecule type" value="Genomic_DNA"/>
</dbReference>
<dbReference type="Proteomes" id="UP000828390">
    <property type="component" value="Unassembled WGS sequence"/>
</dbReference>
<organism evidence="1 2">
    <name type="scientific">Dreissena polymorpha</name>
    <name type="common">Zebra mussel</name>
    <name type="synonym">Mytilus polymorpha</name>
    <dbReference type="NCBI Taxonomy" id="45954"/>
    <lineage>
        <taxon>Eukaryota</taxon>
        <taxon>Metazoa</taxon>
        <taxon>Spiralia</taxon>
        <taxon>Lophotrochozoa</taxon>
        <taxon>Mollusca</taxon>
        <taxon>Bivalvia</taxon>
        <taxon>Autobranchia</taxon>
        <taxon>Heteroconchia</taxon>
        <taxon>Euheterodonta</taxon>
        <taxon>Imparidentia</taxon>
        <taxon>Neoheterodontei</taxon>
        <taxon>Myida</taxon>
        <taxon>Dreissenoidea</taxon>
        <taxon>Dreissenidae</taxon>
        <taxon>Dreissena</taxon>
    </lineage>
</organism>
<reference evidence="1" key="1">
    <citation type="journal article" date="2019" name="bioRxiv">
        <title>The Genome of the Zebra Mussel, Dreissena polymorpha: A Resource for Invasive Species Research.</title>
        <authorList>
            <person name="McCartney M.A."/>
            <person name="Auch B."/>
            <person name="Kono T."/>
            <person name="Mallez S."/>
            <person name="Zhang Y."/>
            <person name="Obille A."/>
            <person name="Becker A."/>
            <person name="Abrahante J.E."/>
            <person name="Garbe J."/>
            <person name="Badalamenti J.P."/>
            <person name="Herman A."/>
            <person name="Mangelson H."/>
            <person name="Liachko I."/>
            <person name="Sullivan S."/>
            <person name="Sone E.D."/>
            <person name="Koren S."/>
            <person name="Silverstein K.A.T."/>
            <person name="Beckman K.B."/>
            <person name="Gohl D.M."/>
        </authorList>
    </citation>
    <scope>NUCLEOTIDE SEQUENCE</scope>
    <source>
        <strain evidence="1">Duluth1</strain>
        <tissue evidence="1">Whole animal</tissue>
    </source>
</reference>
<proteinExistence type="predicted"/>
<sequence>MENHVRNLSSSFEQFSPDVLEKRRKLVPKMKNAKKRVSGLGSFMLPSTWTASL</sequence>